<accession>A0A5N1JAI2</accession>
<dbReference type="Proteomes" id="UP000326570">
    <property type="component" value="Unassembled WGS sequence"/>
</dbReference>
<dbReference type="InterPro" id="IPR041175">
    <property type="entry name" value="VLRF1/Vms1"/>
</dbReference>
<dbReference type="PROSITE" id="PS52044">
    <property type="entry name" value="VLRF1"/>
    <property type="match status" value="1"/>
</dbReference>
<comment type="caution">
    <text evidence="2">The sequence shown here is derived from an EMBL/GenBank/DDBJ whole genome shotgun (WGS) entry which is preliminary data.</text>
</comment>
<gene>
    <name evidence="2" type="ORF">F0P94_01895</name>
</gene>
<evidence type="ECO:0000313" key="3">
    <source>
        <dbReference type="Proteomes" id="UP000326570"/>
    </source>
</evidence>
<protein>
    <recommendedName>
        <fullName evidence="1">VLRF1 domain-containing protein</fullName>
    </recommendedName>
</protein>
<proteinExistence type="predicted"/>
<evidence type="ECO:0000313" key="2">
    <source>
        <dbReference type="EMBL" id="KAA9345859.1"/>
    </source>
</evidence>
<dbReference type="AlphaFoldDB" id="A0A5N1JAI2"/>
<dbReference type="EMBL" id="VTWT01000001">
    <property type="protein sequence ID" value="KAA9345859.1"/>
    <property type="molecule type" value="Genomic_DNA"/>
</dbReference>
<keyword evidence="3" id="KW-1185">Reference proteome</keyword>
<evidence type="ECO:0000259" key="1">
    <source>
        <dbReference type="PROSITE" id="PS52044"/>
    </source>
</evidence>
<dbReference type="Pfam" id="PF18826">
    <property type="entry name" value="bVLRF1"/>
    <property type="match status" value="1"/>
</dbReference>
<reference evidence="2 3" key="1">
    <citation type="submission" date="2019-09" db="EMBL/GenBank/DDBJ databases">
        <title>Genome sequence of Adhaeribacter sp. M2.</title>
        <authorList>
            <person name="Srinivasan S."/>
        </authorList>
    </citation>
    <scope>NUCLEOTIDE SEQUENCE [LARGE SCALE GENOMIC DNA]</scope>
    <source>
        <strain evidence="2 3">M2</strain>
    </source>
</reference>
<name>A0A5N1JAI2_9BACT</name>
<sequence>MNRFLSKETSLQVLQNLRQANLPWVYDQEKHRILVLDEVQNERLIFRLPLVLPAPDNNLSLPEKEVHYIILLIQSGSCAIGYFENGINLNHKVFRAYMVRKKRGVSQIKHLKTKGKSRAGSRVRLAETEEFFESINERLQEYFAEHYIDRVALSLPKILMPYFYNVSLKTPFDKHDPRIYKIPRHIHTPIYEVLLDTNRFLQKGELIYEEPEQELAEKLCMTSL</sequence>
<organism evidence="2 3">
    <name type="scientific">Adhaeribacter soli</name>
    <dbReference type="NCBI Taxonomy" id="2607655"/>
    <lineage>
        <taxon>Bacteria</taxon>
        <taxon>Pseudomonadati</taxon>
        <taxon>Bacteroidota</taxon>
        <taxon>Cytophagia</taxon>
        <taxon>Cytophagales</taxon>
        <taxon>Hymenobacteraceae</taxon>
        <taxon>Adhaeribacter</taxon>
    </lineage>
</organism>
<dbReference type="RefSeq" id="WP_150902002.1">
    <property type="nucleotide sequence ID" value="NZ_VTWT01000001.1"/>
</dbReference>
<feature type="domain" description="VLRF1" evidence="1">
    <location>
        <begin position="64"/>
        <end position="204"/>
    </location>
</feature>